<gene>
    <name evidence="2" type="ORF">PNOK_0428500</name>
</gene>
<reference evidence="2 3" key="1">
    <citation type="journal article" date="2017" name="Mol. Ecol.">
        <title>Comparative and population genomic landscape of Phellinus noxius: A hypervariable fungus causing root rot in trees.</title>
        <authorList>
            <person name="Chung C.L."/>
            <person name="Lee T.J."/>
            <person name="Akiba M."/>
            <person name="Lee H.H."/>
            <person name="Kuo T.H."/>
            <person name="Liu D."/>
            <person name="Ke H.M."/>
            <person name="Yokoi T."/>
            <person name="Roa M.B."/>
            <person name="Lu M.J."/>
            <person name="Chang Y.Y."/>
            <person name="Ann P.J."/>
            <person name="Tsai J.N."/>
            <person name="Chen C.Y."/>
            <person name="Tzean S.S."/>
            <person name="Ota Y."/>
            <person name="Hattori T."/>
            <person name="Sahashi N."/>
            <person name="Liou R.F."/>
            <person name="Kikuchi T."/>
            <person name="Tsai I.J."/>
        </authorList>
    </citation>
    <scope>NUCLEOTIDE SEQUENCE [LARGE SCALE GENOMIC DNA]</scope>
    <source>
        <strain evidence="2 3">FFPRI411160</strain>
    </source>
</reference>
<sequence length="288" mass="32050">MTISFSSESIASVAARITSESGVSLASGLENTFHLEIEVHGHRTQTGAISTSICIIIDKQIEHDTFLCTKSLFIDTAHSTQHFTSLSSVSQATVIESFKSMLPTSTGQPHISSESAQVDDGRKRSLSIILPTLLVGLPVACAVIWLLCYKSRLWAWGTTKIHDKATPYFDLDRRTQGEVRIDDLGNDRQPTRRDHRKDAPILAPLKEEAFGGLSPKVKEENVDDTEPIDQGLIEEQEFNETNPQIQTRRYTALHINTHEPSLFPGYTDLTSSTYQKDGELDMPPGYYE</sequence>
<dbReference type="EMBL" id="NBII01000004">
    <property type="protein sequence ID" value="PAV19351.1"/>
    <property type="molecule type" value="Genomic_DNA"/>
</dbReference>
<dbReference type="Proteomes" id="UP000217199">
    <property type="component" value="Unassembled WGS sequence"/>
</dbReference>
<comment type="caution">
    <text evidence="2">The sequence shown here is derived from an EMBL/GenBank/DDBJ whole genome shotgun (WGS) entry which is preliminary data.</text>
</comment>
<name>A0A286UIB2_9AGAM</name>
<protein>
    <submittedName>
        <fullName evidence="2">Uncharacterized protein</fullName>
    </submittedName>
</protein>
<keyword evidence="1" id="KW-1133">Transmembrane helix</keyword>
<feature type="transmembrane region" description="Helical" evidence="1">
    <location>
        <begin position="128"/>
        <end position="148"/>
    </location>
</feature>
<dbReference type="InParanoid" id="A0A286UIB2"/>
<evidence type="ECO:0000313" key="2">
    <source>
        <dbReference type="EMBL" id="PAV19351.1"/>
    </source>
</evidence>
<keyword evidence="1" id="KW-0812">Transmembrane</keyword>
<proteinExistence type="predicted"/>
<organism evidence="2 3">
    <name type="scientific">Pyrrhoderma noxium</name>
    <dbReference type="NCBI Taxonomy" id="2282107"/>
    <lineage>
        <taxon>Eukaryota</taxon>
        <taxon>Fungi</taxon>
        <taxon>Dikarya</taxon>
        <taxon>Basidiomycota</taxon>
        <taxon>Agaricomycotina</taxon>
        <taxon>Agaricomycetes</taxon>
        <taxon>Hymenochaetales</taxon>
        <taxon>Hymenochaetaceae</taxon>
        <taxon>Pyrrhoderma</taxon>
    </lineage>
</organism>
<dbReference type="AlphaFoldDB" id="A0A286UIB2"/>
<keyword evidence="1" id="KW-0472">Membrane</keyword>
<evidence type="ECO:0000256" key="1">
    <source>
        <dbReference type="SAM" id="Phobius"/>
    </source>
</evidence>
<keyword evidence="3" id="KW-1185">Reference proteome</keyword>
<evidence type="ECO:0000313" key="3">
    <source>
        <dbReference type="Proteomes" id="UP000217199"/>
    </source>
</evidence>
<accession>A0A286UIB2</accession>